<dbReference type="AlphaFoldDB" id="A0ABD5EEB3"/>
<dbReference type="EMBL" id="JAVRER010000146">
    <property type="protein sequence ID" value="MDT0419800.1"/>
    <property type="molecule type" value="Genomic_DNA"/>
</dbReference>
<comment type="caution">
    <text evidence="2">The sequence shown here is derived from an EMBL/GenBank/DDBJ whole genome shotgun (WGS) entry which is preliminary data.</text>
</comment>
<sequence>RHADIKLIRITEFRRIGRKTRLLEIDTVDDRLLVFTRWDLGTDPLHVLDALTAAGFAGS</sequence>
<organism evidence="2 3">
    <name type="scientific">Streptomyces evansiae</name>
    <dbReference type="NCBI Taxonomy" id="3075535"/>
    <lineage>
        <taxon>Bacteria</taxon>
        <taxon>Bacillati</taxon>
        <taxon>Actinomycetota</taxon>
        <taxon>Actinomycetes</taxon>
        <taxon>Kitasatosporales</taxon>
        <taxon>Streptomycetaceae</taxon>
        <taxon>Streptomyces</taxon>
    </lineage>
</organism>
<proteinExistence type="predicted"/>
<feature type="non-terminal residue" evidence="2">
    <location>
        <position position="1"/>
    </location>
</feature>
<feature type="domain" description="Low molecular weight protein antigen 6 PH" evidence="1">
    <location>
        <begin position="2"/>
        <end position="55"/>
    </location>
</feature>
<evidence type="ECO:0000313" key="2">
    <source>
        <dbReference type="EMBL" id="MDT0419800.1"/>
    </source>
</evidence>
<reference evidence="3" key="1">
    <citation type="submission" date="2023-07" db="EMBL/GenBank/DDBJ databases">
        <title>30 novel species of actinomycetes from the DSMZ collection.</title>
        <authorList>
            <person name="Nouioui I."/>
        </authorList>
    </citation>
    <scope>NUCLEOTIDE SEQUENCE [LARGE SCALE GENOMIC DNA]</scope>
    <source>
        <strain evidence="3">DSM 41982</strain>
    </source>
</reference>
<protein>
    <submittedName>
        <fullName evidence="2">PH domain-containing protein</fullName>
    </submittedName>
</protein>
<name>A0ABD5EEB3_9ACTN</name>
<dbReference type="Pfam" id="PF10756">
    <property type="entry name" value="bPH_6"/>
    <property type="match status" value="1"/>
</dbReference>
<dbReference type="InterPro" id="IPR019692">
    <property type="entry name" value="CFP-6_PH"/>
</dbReference>
<evidence type="ECO:0000313" key="3">
    <source>
        <dbReference type="Proteomes" id="UP001183607"/>
    </source>
</evidence>
<accession>A0ABD5EEB3</accession>
<evidence type="ECO:0000259" key="1">
    <source>
        <dbReference type="Pfam" id="PF10756"/>
    </source>
</evidence>
<dbReference type="RefSeq" id="WP_311677787.1">
    <property type="nucleotide sequence ID" value="NZ_JAVRER010000146.1"/>
</dbReference>
<gene>
    <name evidence="2" type="ORF">RM574_30465</name>
</gene>
<dbReference type="Proteomes" id="UP001183607">
    <property type="component" value="Unassembled WGS sequence"/>
</dbReference>